<dbReference type="PRINTS" id="PR00111">
    <property type="entry name" value="ABHYDROLASE"/>
</dbReference>
<dbReference type="InterPro" id="IPR000639">
    <property type="entry name" value="Epox_hydrolase-like"/>
</dbReference>
<dbReference type="InterPro" id="IPR000073">
    <property type="entry name" value="AB_hydrolase_1"/>
</dbReference>
<dbReference type="Gene3D" id="3.40.50.1820">
    <property type="entry name" value="alpha/beta hydrolase"/>
    <property type="match status" value="1"/>
</dbReference>
<dbReference type="EMBL" id="CP053586">
    <property type="protein sequence ID" value="WNZ26704.1"/>
    <property type="molecule type" value="Genomic_DNA"/>
</dbReference>
<dbReference type="PANTHER" id="PTHR46438:SF2">
    <property type="entry name" value="ALPHA_BETA-HYDROLASES SUPERFAMILY PROTEIN"/>
    <property type="match status" value="1"/>
</dbReference>
<feature type="domain" description="AB hydrolase-1" evidence="1">
    <location>
        <begin position="35"/>
        <end position="280"/>
    </location>
</feature>
<gene>
    <name evidence="2" type="ORF">HJG54_19975</name>
</gene>
<name>A0AA96WK82_9CYAN</name>
<keyword evidence="2" id="KW-0378">Hydrolase</keyword>
<evidence type="ECO:0000259" key="1">
    <source>
        <dbReference type="Pfam" id="PF00561"/>
    </source>
</evidence>
<dbReference type="Pfam" id="PF00561">
    <property type="entry name" value="Abhydrolase_1"/>
    <property type="match status" value="1"/>
</dbReference>
<sequence>MSSTAATPSSTPLETRFWTWQGHRIAYAVQGSGVPLILIHGFGASIGHWRQNIPVLAAAGYRVFAVDLLGFGKSDKPLVDYHLELWQEMLADFWQTHVQEPAVFIGNSIGALLGLMMLANHPDKARAGVLLNAAGGLNHRPEELNWPLRTVMAGFTKLVSSNLVGPFLFNRIRQKPRLRRTLQQVYRDHTAITDELIDLIYEPACDPGAQKVFATILTAPPGPKPEDLLPHISQPLLVLWGEADPWTPITGATLYRELAAQSEQVQFVPIPNAGHCPHDECPERVNIQIIDWLNSQIQHLSSRP</sequence>
<reference evidence="2" key="1">
    <citation type="submission" date="2020-05" db="EMBL/GenBank/DDBJ databases">
        <authorList>
            <person name="Zhu T."/>
            <person name="Keshari N."/>
            <person name="Lu X."/>
        </authorList>
    </citation>
    <scope>NUCLEOTIDE SEQUENCE</scope>
    <source>
        <strain evidence="2">NK1-12</strain>
    </source>
</reference>
<dbReference type="InterPro" id="IPR029058">
    <property type="entry name" value="AB_hydrolase_fold"/>
</dbReference>
<proteinExistence type="predicted"/>
<dbReference type="SUPFAM" id="SSF53474">
    <property type="entry name" value="alpha/beta-Hydrolases"/>
    <property type="match status" value="1"/>
</dbReference>
<dbReference type="PANTHER" id="PTHR46438">
    <property type="entry name" value="ALPHA/BETA-HYDROLASES SUPERFAMILY PROTEIN"/>
    <property type="match status" value="1"/>
</dbReference>
<protein>
    <submittedName>
        <fullName evidence="2">Alpha/beta fold hydrolase</fullName>
    </submittedName>
</protein>
<dbReference type="AlphaFoldDB" id="A0AA96WK82"/>
<dbReference type="PRINTS" id="PR00412">
    <property type="entry name" value="EPOXHYDRLASE"/>
</dbReference>
<evidence type="ECO:0000313" key="2">
    <source>
        <dbReference type="EMBL" id="WNZ26704.1"/>
    </source>
</evidence>
<accession>A0AA96WK82</accession>
<organism evidence="2">
    <name type="scientific">Leptolyngbya sp. NK1-12</name>
    <dbReference type="NCBI Taxonomy" id="2547451"/>
    <lineage>
        <taxon>Bacteria</taxon>
        <taxon>Bacillati</taxon>
        <taxon>Cyanobacteriota</taxon>
        <taxon>Cyanophyceae</taxon>
        <taxon>Leptolyngbyales</taxon>
        <taxon>Leptolyngbyaceae</taxon>
        <taxon>Leptolyngbya group</taxon>
        <taxon>Leptolyngbya</taxon>
    </lineage>
</organism>
<dbReference type="GO" id="GO:0016787">
    <property type="term" value="F:hydrolase activity"/>
    <property type="evidence" value="ECO:0007669"/>
    <property type="project" value="UniProtKB-KW"/>
</dbReference>